<accession>A0A9D1GRX1</accession>
<reference evidence="2" key="1">
    <citation type="submission" date="2020-10" db="EMBL/GenBank/DDBJ databases">
        <authorList>
            <person name="Gilroy R."/>
        </authorList>
    </citation>
    <scope>NUCLEOTIDE SEQUENCE</scope>
    <source>
        <strain evidence="2">ChiW17-6978</strain>
    </source>
</reference>
<evidence type="ECO:0008006" key="4">
    <source>
        <dbReference type="Google" id="ProtNLM"/>
    </source>
</evidence>
<reference evidence="2" key="2">
    <citation type="journal article" date="2021" name="PeerJ">
        <title>Extensive microbial diversity within the chicken gut microbiome revealed by metagenomics and culture.</title>
        <authorList>
            <person name="Gilroy R."/>
            <person name="Ravi A."/>
            <person name="Getino M."/>
            <person name="Pursley I."/>
            <person name="Horton D.L."/>
            <person name="Alikhan N.F."/>
            <person name="Baker D."/>
            <person name="Gharbi K."/>
            <person name="Hall N."/>
            <person name="Watson M."/>
            <person name="Adriaenssens E.M."/>
            <person name="Foster-Nyarko E."/>
            <person name="Jarju S."/>
            <person name="Secka A."/>
            <person name="Antonio M."/>
            <person name="Oren A."/>
            <person name="Chaudhuri R.R."/>
            <person name="La Ragione R."/>
            <person name="Hildebrand F."/>
            <person name="Pallen M.J."/>
        </authorList>
    </citation>
    <scope>NUCLEOTIDE SEQUENCE</scope>
    <source>
        <strain evidence="2">ChiW17-6978</strain>
    </source>
</reference>
<protein>
    <recommendedName>
        <fullName evidence="4">FeoB-associated Cys-rich membrane protein</fullName>
    </recommendedName>
</protein>
<organism evidence="2 3">
    <name type="scientific">Candidatus Pelethenecus faecipullorum</name>
    <dbReference type="NCBI Taxonomy" id="2840900"/>
    <lineage>
        <taxon>Bacteria</taxon>
        <taxon>Bacillati</taxon>
        <taxon>Mycoplasmatota</taxon>
        <taxon>Mollicutes</taxon>
        <taxon>Candidatus Pelethenecus</taxon>
    </lineage>
</organism>
<dbReference type="AlphaFoldDB" id="A0A9D1GRX1"/>
<proteinExistence type="predicted"/>
<keyword evidence="1" id="KW-0472">Membrane</keyword>
<comment type="caution">
    <text evidence="2">The sequence shown here is derived from an EMBL/GenBank/DDBJ whole genome shotgun (WGS) entry which is preliminary data.</text>
</comment>
<keyword evidence="1" id="KW-0812">Transmembrane</keyword>
<dbReference type="Proteomes" id="UP000886758">
    <property type="component" value="Unassembled WGS sequence"/>
</dbReference>
<evidence type="ECO:0000313" key="2">
    <source>
        <dbReference type="EMBL" id="HIT49631.1"/>
    </source>
</evidence>
<sequence length="64" mass="7289">MEPIEIVVIIAAVAIVGGVIGRYIYKKYKHLPTGECACCSARMKRFFKQIEKEEACEHCKDKNK</sequence>
<feature type="transmembrane region" description="Helical" evidence="1">
    <location>
        <begin position="6"/>
        <end position="25"/>
    </location>
</feature>
<name>A0A9D1GRX1_9MOLU</name>
<evidence type="ECO:0000256" key="1">
    <source>
        <dbReference type="SAM" id="Phobius"/>
    </source>
</evidence>
<gene>
    <name evidence="2" type="ORF">IAD46_01260</name>
</gene>
<evidence type="ECO:0000313" key="3">
    <source>
        <dbReference type="Proteomes" id="UP000886758"/>
    </source>
</evidence>
<keyword evidence="1" id="KW-1133">Transmembrane helix</keyword>
<dbReference type="EMBL" id="DVLF01000042">
    <property type="protein sequence ID" value="HIT49631.1"/>
    <property type="molecule type" value="Genomic_DNA"/>
</dbReference>